<protein>
    <submittedName>
        <fullName evidence="7">DNA helicase MCM9 isoform X1</fullName>
    </submittedName>
</protein>
<dbReference type="GO" id="GO:0017116">
    <property type="term" value="F:single-stranded DNA helicase activity"/>
    <property type="evidence" value="ECO:0007669"/>
    <property type="project" value="TreeGrafter"/>
</dbReference>
<evidence type="ECO:0000256" key="2">
    <source>
        <dbReference type="ARBA" id="ARBA00022840"/>
    </source>
</evidence>
<dbReference type="GO" id="GO:0000724">
    <property type="term" value="P:double-strand break repair via homologous recombination"/>
    <property type="evidence" value="ECO:0007669"/>
    <property type="project" value="TreeGrafter"/>
</dbReference>
<reference evidence="7 8" key="1">
    <citation type="submission" date="2021-06" db="EMBL/GenBank/DDBJ databases">
        <title>Genome sequence of Babesia caballi.</title>
        <authorList>
            <person name="Yamagishi J."/>
            <person name="Kidaka T."/>
            <person name="Ochi A."/>
        </authorList>
    </citation>
    <scope>NUCLEOTIDE SEQUENCE [LARGE SCALE GENOMIC DNA]</scope>
    <source>
        <strain evidence="7">USDA-D6B2</strain>
    </source>
</reference>
<keyword evidence="3 4" id="KW-0238">DNA-binding</keyword>
<dbReference type="InterPro" id="IPR031327">
    <property type="entry name" value="MCM"/>
</dbReference>
<feature type="compositionally biased region" description="Polar residues" evidence="5">
    <location>
        <begin position="218"/>
        <end position="227"/>
    </location>
</feature>
<evidence type="ECO:0000256" key="1">
    <source>
        <dbReference type="ARBA" id="ARBA00022741"/>
    </source>
</evidence>
<feature type="compositionally biased region" description="Polar residues" evidence="5">
    <location>
        <begin position="144"/>
        <end position="157"/>
    </location>
</feature>
<feature type="region of interest" description="Disordered" evidence="5">
    <location>
        <begin position="845"/>
        <end position="898"/>
    </location>
</feature>
<evidence type="ECO:0000313" key="8">
    <source>
        <dbReference type="Proteomes" id="UP001497744"/>
    </source>
</evidence>
<evidence type="ECO:0000256" key="5">
    <source>
        <dbReference type="SAM" id="MobiDB-lite"/>
    </source>
</evidence>
<dbReference type="GO" id="GO:0042555">
    <property type="term" value="C:MCM complex"/>
    <property type="evidence" value="ECO:0007669"/>
    <property type="project" value="TreeGrafter"/>
</dbReference>
<keyword evidence="2 4" id="KW-0067">ATP-binding</keyword>
<dbReference type="EMBL" id="BPLF01000004">
    <property type="protein sequence ID" value="GIX65334.1"/>
    <property type="molecule type" value="Genomic_DNA"/>
</dbReference>
<dbReference type="GO" id="GO:0005524">
    <property type="term" value="F:ATP binding"/>
    <property type="evidence" value="ECO:0007669"/>
    <property type="project" value="UniProtKB-KW"/>
</dbReference>
<evidence type="ECO:0000256" key="4">
    <source>
        <dbReference type="RuleBase" id="RU004070"/>
    </source>
</evidence>
<dbReference type="PRINTS" id="PR01657">
    <property type="entry name" value="MCMFAMILY"/>
</dbReference>
<keyword evidence="7" id="KW-0347">Helicase</keyword>
<evidence type="ECO:0000259" key="6">
    <source>
        <dbReference type="PROSITE" id="PS50051"/>
    </source>
</evidence>
<comment type="similarity">
    <text evidence="4">Belongs to the MCM family.</text>
</comment>
<evidence type="ECO:0000313" key="7">
    <source>
        <dbReference type="EMBL" id="GIX65334.1"/>
    </source>
</evidence>
<dbReference type="SUPFAM" id="SSF50249">
    <property type="entry name" value="Nucleic acid-binding proteins"/>
    <property type="match status" value="1"/>
</dbReference>
<proteinExistence type="inferred from homology"/>
<dbReference type="Proteomes" id="UP001497744">
    <property type="component" value="Unassembled WGS sequence"/>
</dbReference>
<dbReference type="Gene3D" id="3.40.50.300">
    <property type="entry name" value="P-loop containing nucleotide triphosphate hydrolases"/>
    <property type="match status" value="1"/>
</dbReference>
<dbReference type="Gene3D" id="2.40.50.140">
    <property type="entry name" value="Nucleic acid-binding proteins"/>
    <property type="match status" value="1"/>
</dbReference>
<dbReference type="RefSeq" id="XP_067717403.1">
    <property type="nucleotide sequence ID" value="XM_067861302.1"/>
</dbReference>
<feature type="compositionally biased region" description="Low complexity" evidence="5">
    <location>
        <begin position="158"/>
        <end position="171"/>
    </location>
</feature>
<dbReference type="InterPro" id="IPR033762">
    <property type="entry name" value="MCM_OB"/>
</dbReference>
<dbReference type="SMART" id="SM00350">
    <property type="entry name" value="MCM"/>
    <property type="match status" value="1"/>
</dbReference>
<organism evidence="7 8">
    <name type="scientific">Babesia caballi</name>
    <dbReference type="NCBI Taxonomy" id="5871"/>
    <lineage>
        <taxon>Eukaryota</taxon>
        <taxon>Sar</taxon>
        <taxon>Alveolata</taxon>
        <taxon>Apicomplexa</taxon>
        <taxon>Aconoidasida</taxon>
        <taxon>Piroplasmida</taxon>
        <taxon>Babesiidae</taxon>
        <taxon>Babesia</taxon>
    </lineage>
</organism>
<dbReference type="Pfam" id="PF00493">
    <property type="entry name" value="MCM"/>
    <property type="match status" value="1"/>
</dbReference>
<keyword evidence="1 4" id="KW-0547">Nucleotide-binding</keyword>
<dbReference type="PANTHER" id="PTHR11630">
    <property type="entry name" value="DNA REPLICATION LICENSING FACTOR MCM FAMILY MEMBER"/>
    <property type="match status" value="1"/>
</dbReference>
<sequence length="1090" mass="119858">MSDNTRERTFYGRRGYQKRDSSFRDQVAADAGSEQLYFPECGLPPFGYQEDTALRRSERICDMLDTPLSYYVNGFIQYFISDAESLSQYVNMLSVDHYVDLLLRKKIALCSSSKETLGLSDVDSPHRLSASWKRVASVSPFISPRSSATSDSAAGTPSASHASQESSAARSNGSYGETALYANDDWSSDRVGPTSDTISEGSLDRTTSDAGAPEDAAETSTPRNTRLGSARSFDLVSTLSSSVASETSQYSADSKYRSFFVDVTKLITEMPTLGTDLLTVPEILLSILDRKVLPMLYELLDELLKASCSTDPARILELFYEMYDCDSLCTDSDSVSKYLDKVLNRTYCKHRLDAAKGNDERASYQFTTRLRNLPPTADIWRHRIDQIREKDVGSVVALVSTVTRVGIISVLDEEREYVCTRCRQSVVARSVAELHYFIQPPTRCPHYLDSLDSMCRRQKCYGTGFVPGNALKRIDIQEIRCQSMSEDATTSSVGGAVPVVLRRDITGTCVPGDTVHMIGLVKRRWRTLRTGRRCVSEIFLDVISLDVKNTHIPPPLNPVTVVEDNIYSPFWSRHRYDEVVGRNILLGSICTTLANVENAKLGMLLTLIGGFPFCTPTFEEEESVNRWAKFTTERHLPDLSPFSGALSCSSTDDVKAARVSRTHCHLLFLGHPGTGKSQFLRYAKTLVDRHVSVSGTHCTSAGLTCSVVRDSGHAMLAAGALVLADGGLCCIDEFTLIHPDDKACLHEAMEQQVVSVAKVGIKCSLNCRCTVLAAANFKPHPGARGSGDDEGGTGALSPITPMLNIDVPIPLLSRFDLVLVFTDNALNDSELVDFLLDSCEASATETTQPGTARGKSHVEAPVECATGSSQEGGAIEPTQPEPTQPVSTTLDLDQEGSEDGMDHAANCVDWDSPNAMKEYIEYLRSHLYPTLTAEAKKVIHAYYTALRKQAIEAGNPCGPTIRTVESLIRLSQAHARLMFRDHISLFDAVSVIWVGEFGLQGYKVGAYSGQEHVVDREGLFDNLGGLMQEFCRQQEAAGLPHHFKVCNGITTMDMYQYFENILLVRLGLPCMTVCNGLVSELQVDEGDEGW</sequence>
<dbReference type="Pfam" id="PF17207">
    <property type="entry name" value="MCM_OB"/>
    <property type="match status" value="1"/>
</dbReference>
<dbReference type="InterPro" id="IPR041562">
    <property type="entry name" value="MCM_lid"/>
</dbReference>
<evidence type="ECO:0000256" key="3">
    <source>
        <dbReference type="ARBA" id="ARBA00023125"/>
    </source>
</evidence>
<dbReference type="GO" id="GO:0016787">
    <property type="term" value="F:hydrolase activity"/>
    <property type="evidence" value="ECO:0007669"/>
    <property type="project" value="UniProtKB-KW"/>
</dbReference>
<comment type="caution">
    <text evidence="7">The sequence shown here is derived from an EMBL/GenBank/DDBJ whole genome shotgun (WGS) entry which is preliminary data.</text>
</comment>
<keyword evidence="7" id="KW-0378">Hydrolase</keyword>
<dbReference type="PROSITE" id="PS50051">
    <property type="entry name" value="MCM_2"/>
    <property type="match status" value="1"/>
</dbReference>
<dbReference type="GO" id="GO:0003697">
    <property type="term" value="F:single-stranded DNA binding"/>
    <property type="evidence" value="ECO:0007669"/>
    <property type="project" value="TreeGrafter"/>
</dbReference>
<dbReference type="SUPFAM" id="SSF52540">
    <property type="entry name" value="P-loop containing nucleoside triphosphate hydrolases"/>
    <property type="match status" value="1"/>
</dbReference>
<dbReference type="GO" id="GO:0005634">
    <property type="term" value="C:nucleus"/>
    <property type="evidence" value="ECO:0007669"/>
    <property type="project" value="UniProtKB-SubCell"/>
</dbReference>
<dbReference type="PANTHER" id="PTHR11630:SF48">
    <property type="entry name" value="DNA HELICASE MCM9"/>
    <property type="match status" value="1"/>
</dbReference>
<dbReference type="GeneID" id="94196815"/>
<keyword evidence="8" id="KW-1185">Reference proteome</keyword>
<gene>
    <name evidence="7" type="ORF">BcabD6B2_47690</name>
</gene>
<dbReference type="InterPro" id="IPR012340">
    <property type="entry name" value="NA-bd_OB-fold"/>
</dbReference>
<feature type="domain" description="MCM C-terminal AAA(+) ATPase" evidence="6">
    <location>
        <begin position="581"/>
        <end position="823"/>
    </location>
</feature>
<dbReference type="Pfam" id="PF17855">
    <property type="entry name" value="MCM_lid"/>
    <property type="match status" value="1"/>
</dbReference>
<dbReference type="InterPro" id="IPR027417">
    <property type="entry name" value="P-loop_NTPase"/>
</dbReference>
<name>A0AAV4LZ06_BABCB</name>
<accession>A0AAV4LZ06</accession>
<dbReference type="AlphaFoldDB" id="A0AAV4LZ06"/>
<dbReference type="InterPro" id="IPR001208">
    <property type="entry name" value="MCM_dom"/>
</dbReference>
<feature type="region of interest" description="Disordered" evidence="5">
    <location>
        <begin position="143"/>
        <end position="227"/>
    </location>
</feature>